<dbReference type="Pfam" id="PF09212">
    <property type="entry name" value="CBM27"/>
    <property type="match status" value="2"/>
</dbReference>
<keyword evidence="8 9" id="KW-0002">3D-structure</keyword>
<reference evidence="8 9" key="2">
    <citation type="journal article" date="2004" name="J. Mol. Biol.">
        <title>High-resolution crystal structures of Caldicellulosiruptor strain Rt8B.4 carbohydrate-binding module CBM27-1 and its complex with mannohexaose.</title>
        <authorList>
            <person name="Roske Y."/>
            <person name="Sunna A."/>
            <person name="Pfeil W."/>
            <person name="Heinemann U."/>
        </authorList>
    </citation>
    <scope>X-RAY CRYSTALLOGRAPHY (1.06 ANGSTROMS) OF 36-220 IN COMPLEX WITH CA(2+)</scope>
</reference>
<dbReference type="Pfam" id="PF02156">
    <property type="entry name" value="Glyco_hydro_26"/>
    <property type="match status" value="1"/>
</dbReference>
<dbReference type="PROSITE" id="PS51175">
    <property type="entry name" value="CBM6"/>
    <property type="match status" value="1"/>
</dbReference>
<dbReference type="GO" id="GO:0016985">
    <property type="term" value="F:mannan endo-1,4-beta-mannosidase activity"/>
    <property type="evidence" value="ECO:0007669"/>
    <property type="project" value="UniProtKB-EC"/>
</dbReference>
<comment type="similarity">
    <text evidence="1 4">Belongs to the glycosyl hydrolase 26 family.</text>
</comment>
<evidence type="ECO:0000259" key="5">
    <source>
        <dbReference type="PROSITE" id="PS51175"/>
    </source>
</evidence>
<keyword evidence="2 4" id="KW-0378">Hydrolase</keyword>
<keyword evidence="3 4" id="KW-0326">Glycosidase</keyword>
<dbReference type="Gene3D" id="3.20.20.80">
    <property type="entry name" value="Glycosidases"/>
    <property type="match status" value="1"/>
</dbReference>
<dbReference type="InterPro" id="IPR005084">
    <property type="entry name" value="CBM6"/>
</dbReference>
<dbReference type="PRINTS" id="PR00739">
    <property type="entry name" value="GLHYDRLASE26"/>
</dbReference>
<feature type="domain" description="GH26" evidence="6">
    <location>
        <begin position="597"/>
        <end position="900"/>
    </location>
</feature>
<dbReference type="AlphaFoldDB" id="P77847"/>
<organism evidence="7">
    <name type="scientific">Caldicellulosiruptor saccharolyticus</name>
    <name type="common">Caldocellum saccharolyticum</name>
    <dbReference type="NCBI Taxonomy" id="44001"/>
    <lineage>
        <taxon>Bacteria</taxon>
        <taxon>Bacillati</taxon>
        <taxon>Bacillota</taxon>
        <taxon>Bacillota incertae sedis</taxon>
        <taxon>Caldicellulosiruptorales</taxon>
        <taxon>Caldicellulosiruptoraceae</taxon>
        <taxon>Caldicellulosiruptor</taxon>
    </lineage>
</organism>
<keyword evidence="8 9" id="KW-0106">Calcium</keyword>
<feature type="binding site" evidence="8 9">
    <location>
        <position position="79"/>
    </location>
    <ligand>
        <name>Ca(2+)</name>
        <dbReference type="ChEBI" id="CHEBI:29108"/>
    </ligand>
</feature>
<dbReference type="InterPro" id="IPR008979">
    <property type="entry name" value="Galactose-bd-like_sf"/>
</dbReference>
<dbReference type="EvolutionaryTrace" id="P77847"/>
<reference evidence="7" key="1">
    <citation type="journal article" date="1996" name="FEMS Microbiol. Lett.">
        <title>Sequencing, cloning and expression of a beta-1,4-mannanase gene, manA, from the extremely thermophilic anaerobic bacterium, Caldicellulosiruptor Rt8B.4.</title>
        <authorList>
            <person name="Gibbs M.D."/>
            <person name="Elinder A.U."/>
            <person name="Reeves R.A."/>
            <person name="Bergquist P.L."/>
        </authorList>
    </citation>
    <scope>NUCLEOTIDE SEQUENCE</scope>
    <source>
        <strain evidence="7">Rt8B.4</strain>
    </source>
</reference>
<evidence type="ECO:0000256" key="3">
    <source>
        <dbReference type="ARBA" id="ARBA00023295"/>
    </source>
</evidence>
<gene>
    <name evidence="7" type="primary">manA</name>
</gene>
<dbReference type="Pfam" id="PF03422">
    <property type="entry name" value="CBM_6"/>
    <property type="match status" value="1"/>
</dbReference>
<evidence type="ECO:0000256" key="2">
    <source>
        <dbReference type="ARBA" id="ARBA00022801"/>
    </source>
</evidence>
<proteinExistence type="evidence at protein level"/>
<feature type="active site" description="Nucleophile" evidence="4">
    <location>
        <position position="843"/>
    </location>
</feature>
<feature type="binding site" evidence="8 9">
    <location>
        <position position="47"/>
    </location>
    <ligand>
        <name>Ca(2+)</name>
        <dbReference type="ChEBI" id="CHEBI:29108"/>
    </ligand>
</feature>
<dbReference type="InterPro" id="IPR015295">
    <property type="entry name" value="CBM27"/>
</dbReference>
<dbReference type="BRENDA" id="3.2.1.78">
    <property type="organism ID" value="1055"/>
</dbReference>
<evidence type="ECO:0000256" key="1">
    <source>
        <dbReference type="ARBA" id="ARBA00007754"/>
    </source>
</evidence>
<dbReference type="CAZy" id="CBM27">
    <property type="family name" value="Carbohydrate-Binding Module Family 27"/>
</dbReference>
<feature type="binding site" evidence="8 9">
    <location>
        <position position="45"/>
    </location>
    <ligand>
        <name>Ca(2+)</name>
        <dbReference type="ChEBI" id="CHEBI:29108"/>
    </ligand>
</feature>
<dbReference type="InterPro" id="IPR022790">
    <property type="entry name" value="GH26_dom"/>
</dbReference>
<dbReference type="EMBL" id="U39812">
    <property type="protein sequence ID" value="AAC44232.1"/>
    <property type="molecule type" value="Genomic_DNA"/>
</dbReference>
<dbReference type="PANTHER" id="PTHR40079:SF4">
    <property type="entry name" value="GH26 DOMAIN-CONTAINING PROTEIN-RELATED"/>
    <property type="match status" value="1"/>
</dbReference>
<dbReference type="CAZy" id="GH26">
    <property type="family name" value="Glycoside Hydrolase Family 26"/>
</dbReference>
<feature type="binding site" evidence="8 9">
    <location>
        <position position="211"/>
    </location>
    <ligand>
        <name>Ca(2+)</name>
        <dbReference type="ChEBI" id="CHEBI:29108"/>
    </ligand>
</feature>
<dbReference type="PROSITE" id="PS51764">
    <property type="entry name" value="GH26"/>
    <property type="match status" value="1"/>
</dbReference>
<dbReference type="PDB" id="1PMJ">
    <property type="method" value="X-ray"/>
    <property type="resolution" value="1.55 A"/>
    <property type="chains" value="X=36-220"/>
</dbReference>
<dbReference type="PANTHER" id="PTHR40079">
    <property type="entry name" value="MANNAN ENDO-1,4-BETA-MANNOSIDASE E-RELATED"/>
    <property type="match status" value="1"/>
</dbReference>
<protein>
    <submittedName>
        <fullName evidence="7">Beta-1,4-mannanase</fullName>
        <ecNumber evidence="7">3.2.1.78</ecNumber>
    </submittedName>
</protein>
<dbReference type="SUPFAM" id="SSF49785">
    <property type="entry name" value="Galactose-binding domain-like"/>
    <property type="match status" value="3"/>
</dbReference>
<dbReference type="InterPro" id="IPR000805">
    <property type="entry name" value="Glyco_hydro_26"/>
</dbReference>
<dbReference type="EC" id="3.2.1.78" evidence="7"/>
<keyword evidence="8 9" id="KW-0479">Metal-binding</keyword>
<evidence type="ECO:0000256" key="4">
    <source>
        <dbReference type="PROSITE-ProRule" id="PRU01100"/>
    </source>
</evidence>
<dbReference type="CAZy" id="CBM35">
    <property type="family name" value="Carbohydrate-Binding Module Family 35"/>
</dbReference>
<dbReference type="GO" id="GO:0030246">
    <property type="term" value="F:carbohydrate binding"/>
    <property type="evidence" value="ECO:0007669"/>
    <property type="project" value="InterPro"/>
</dbReference>
<feature type="binding site" evidence="8 9">
    <location>
        <position position="81"/>
    </location>
    <ligand>
        <name>Ca(2+)</name>
        <dbReference type="ChEBI" id="CHEBI:29108"/>
    </ligand>
</feature>
<name>P77847_CALSA</name>
<dbReference type="PDBsum" id="1PMJ"/>
<dbReference type="SMR" id="P77847"/>
<dbReference type="PDB" id="1PMH">
    <property type="method" value="X-ray"/>
    <property type="resolution" value="1.06 A"/>
    <property type="chains" value="X=36-220"/>
</dbReference>
<dbReference type="PDBsum" id="1PMH"/>
<dbReference type="InterPro" id="IPR017853">
    <property type="entry name" value="GH"/>
</dbReference>
<evidence type="ECO:0007829" key="8">
    <source>
        <dbReference type="PDB" id="1PMH"/>
    </source>
</evidence>
<dbReference type="Gene3D" id="2.60.120.260">
    <property type="entry name" value="Galactose-binding domain-like"/>
    <property type="match status" value="3"/>
</dbReference>
<dbReference type="GO" id="GO:0046872">
    <property type="term" value="F:metal ion binding"/>
    <property type="evidence" value="ECO:0007669"/>
    <property type="project" value="UniProtKB-KW"/>
</dbReference>
<evidence type="ECO:0007829" key="9">
    <source>
        <dbReference type="PDB" id="1PMJ"/>
    </source>
</evidence>
<sequence>MGVCLDMWRNWRVLFVLVTIIFLFSLIPTGIFGAVESSVNPVVLDFEDGTVMSFGEAWGDSLKCIKKVSVSQDLQRPGNKYALRLDVEFNPNNGWDQGDLGTWFGGVVEGQFDFTGYKSVEFEMFIPYDEFSKSQGGFPYKVVINDGWKELGSEFNITANAGKKVKINGKDYTVIHKAFAIPEDFRTKKRAQLVFQFAGQNSNYKGPIYLDNVRIRPEDASNLSKEDYGEQAEEGVAVEDFFTGVKLVYPEQGKSFVYNFEIDTMGFYKYSGDGFNKKTKSLEYSQDLKRSGNNGALKVNASLAGTAFDEMNIAIKLTDKDDKKFDFSKYSTLEYTLYIPNPDKISGKLMVASAIDNPWQIIKDFTAINYKDKNAIQKINGKDYAVIKCSDNLYNVNTKANVLVLRIAGSYVKYTGPIYIDNVKLVAGKKVAPKVKTTSSIPNIKNYYRVKIEAETAKDGWAYSIEKENAKYSGKGYILLFGNNMGNTLYDLKIPKTGYYIFTISSSTLGMVNYGSVDIWIDGELKGAAKVPNVKGKFQEVVVMKKIYLTQGEHTLSLQKSGGYTIAIDYFTIEELVLANKNKISVDTKLVTPNPHPNAQKLMKYLASIYGEKILSGQQSSGDGKEIQMIFDVTKRYPAVRGFDFMDYSPSRVEHGTKGTDVEEAIKWWKSGGIVAFCWHWNAPTGLIDQPGKEWWRGFYTEATTFDIKKAMDNPNSTEYKLILRDIDAIAEQLKRLQKEGVPVLFRPLHEASGGWFWWGAKGPEPYIKLWKLMFDRLVNYHKLNNLIWVWNGQDAAWYPGDNYVDIIGEDIYEEKAQYSPYADRFAKALKYTNARKMIALTECGTIPDPAVLKQEGISWSWFSVWAGNFVMTGSKYNDEWNDNHMLRKIYNSDYVITKDELPDIKNIPLK</sequence>
<accession>P77847</accession>
<feature type="domain" description="CBM6" evidence="5">
    <location>
        <begin position="450"/>
        <end position="574"/>
    </location>
</feature>
<evidence type="ECO:0000313" key="7">
    <source>
        <dbReference type="EMBL" id="AAC44232.1"/>
    </source>
</evidence>
<feature type="active site" description="Proton donor" evidence="4">
    <location>
        <position position="751"/>
    </location>
</feature>
<evidence type="ECO:0000259" key="6">
    <source>
        <dbReference type="PROSITE" id="PS51764"/>
    </source>
</evidence>
<dbReference type="SUPFAM" id="SSF51445">
    <property type="entry name" value="(Trans)glycosidases"/>
    <property type="match status" value="1"/>
</dbReference>
<dbReference type="GO" id="GO:0006080">
    <property type="term" value="P:substituted mannan metabolic process"/>
    <property type="evidence" value="ECO:0007669"/>
    <property type="project" value="InterPro"/>
</dbReference>